<evidence type="ECO:0000259" key="17">
    <source>
        <dbReference type="PROSITE" id="PS00907"/>
    </source>
</evidence>
<dbReference type="AlphaFoldDB" id="A0A9P8T4C1"/>
<reference evidence="18" key="1">
    <citation type="journal article" date="2021" name="Open Biol.">
        <title>Shared evolutionary footprints suggest mitochondrial oxidative damage underlies multiple complex I losses in fungi.</title>
        <authorList>
            <person name="Schikora-Tamarit M.A."/>
            <person name="Marcet-Houben M."/>
            <person name="Nosek J."/>
            <person name="Gabaldon T."/>
        </authorList>
    </citation>
    <scope>NUCLEOTIDE SEQUENCE</scope>
    <source>
        <strain evidence="18">NCAIM Y.01608</strain>
    </source>
</reference>
<name>A0A9P8T4C1_9ASCO</name>
<evidence type="ECO:0000256" key="9">
    <source>
        <dbReference type="ARBA" id="ARBA00023239"/>
    </source>
</evidence>
<protein>
    <recommendedName>
        <fullName evidence="5 14">Uroporphyrinogen decarboxylase</fullName>
        <ecNumber evidence="4 14">4.1.1.37</ecNumber>
    </recommendedName>
</protein>
<dbReference type="FunFam" id="3.20.20.210:FF:000004">
    <property type="entry name" value="Uroporphyrinogen decarboxylase"/>
    <property type="match status" value="1"/>
</dbReference>
<evidence type="ECO:0000313" key="19">
    <source>
        <dbReference type="Proteomes" id="UP000788993"/>
    </source>
</evidence>
<feature type="domain" description="Uroporphyrinogen decarboxylase (URO-D)" evidence="17">
    <location>
        <begin position="188"/>
        <end position="204"/>
    </location>
</feature>
<evidence type="ECO:0000256" key="6">
    <source>
        <dbReference type="ARBA" id="ARBA00022490"/>
    </source>
</evidence>
<evidence type="ECO:0000256" key="3">
    <source>
        <dbReference type="ARBA" id="ARBA00009935"/>
    </source>
</evidence>
<evidence type="ECO:0000256" key="1">
    <source>
        <dbReference type="ARBA" id="ARBA00004496"/>
    </source>
</evidence>
<evidence type="ECO:0000256" key="14">
    <source>
        <dbReference type="RuleBase" id="RU000554"/>
    </source>
</evidence>
<comment type="function">
    <text evidence="13">Catalyzes the sequential decarboxylation of four acetate groups of uroporphyrinogen-III (octacarboxyporphyrin) to yield coproporphyrinogen-III (tetracarboxyporphyrin) with the formation of intermediate hepta-, hexa- and penta-carboxylate porphyrinogens in the heme biosynthesis pathway. Acts on a number of porphyrinogens, but only coproporphyrinogen III can ultimately be converted to heme.</text>
</comment>
<evidence type="ECO:0000256" key="5">
    <source>
        <dbReference type="ARBA" id="ARBA00014308"/>
    </source>
</evidence>
<comment type="catalytic activity">
    <reaction evidence="11 14">
        <text>uroporphyrinogen III + 4 H(+) = coproporphyrinogen III + 4 CO2</text>
        <dbReference type="Rhea" id="RHEA:19865"/>
        <dbReference type="ChEBI" id="CHEBI:15378"/>
        <dbReference type="ChEBI" id="CHEBI:16526"/>
        <dbReference type="ChEBI" id="CHEBI:57308"/>
        <dbReference type="ChEBI" id="CHEBI:57309"/>
        <dbReference type="EC" id="4.1.1.37"/>
    </reaction>
</comment>
<evidence type="ECO:0000256" key="4">
    <source>
        <dbReference type="ARBA" id="ARBA00012288"/>
    </source>
</evidence>
<evidence type="ECO:0000256" key="13">
    <source>
        <dbReference type="ARBA" id="ARBA00058098"/>
    </source>
</evidence>
<dbReference type="Pfam" id="PF01208">
    <property type="entry name" value="URO-D"/>
    <property type="match status" value="1"/>
</dbReference>
<dbReference type="InterPro" id="IPR038071">
    <property type="entry name" value="UROD/MetE-like_sf"/>
</dbReference>
<sequence>MVAMYEIITNAVKVVFLNPKVDWMNLEILPVQRKNQTEKSACSMFPPLKNDLILRAARGEAVERPPVWLMRQAGRYLPEYHEVKGNRDFFETCRDPEIASAITIQPIDHFDGLIDAAIIFSDILVIPQAMGMDVQMVDKVGPRFTDPLRVPEDLNRLHKKTDVAKELDWAFTSITTTRIKLQGRVPLLGFCGAPWTLMCYMIEGGGSKIYRFVKEWLFKYPEASHKLLQMITDVAVEFLALQVKAGAQMLQVFESWGGELSPSDFREFSLPYLRQISQKLPSRLKELGITEKIPLTVFAKGSFYALDELCESGYDVVSLDWLYEPEEAVKVANGRVALQGNLDPCVMYGSRETIRRKTEEMIKGFGGGKKNYIINFGHGTHPFMDPEQIRFFLEECHRIGKLGQNSGQNQQDVL</sequence>
<dbReference type="InterPro" id="IPR006361">
    <property type="entry name" value="Uroporphyrinogen_deCO2ase_HemE"/>
</dbReference>
<dbReference type="GO" id="GO:0006783">
    <property type="term" value="P:heme biosynthetic process"/>
    <property type="evidence" value="ECO:0007669"/>
    <property type="project" value="UniProtKB-KW"/>
</dbReference>
<accession>A0A9P8T4C1</accession>
<comment type="pathway">
    <text evidence="2 14">Porphyrin-containing compound metabolism; protoporphyrin-IX biosynthesis; coproporphyrinogen-III from 5-aminolevulinate: step 4/4.</text>
</comment>
<evidence type="ECO:0000259" key="16">
    <source>
        <dbReference type="PROSITE" id="PS00906"/>
    </source>
</evidence>
<keyword evidence="10 14" id="KW-0627">Porphyrin biosynthesis</keyword>
<dbReference type="InterPro" id="IPR000257">
    <property type="entry name" value="Uroporphyrinogen_deCOase"/>
</dbReference>
<feature type="domain" description="Uroporphyrinogen decarboxylase (URO-D)" evidence="16">
    <location>
        <begin position="66"/>
        <end position="75"/>
    </location>
</feature>
<gene>
    <name evidence="18" type="ORF">OGATHE_003725</name>
</gene>
<comment type="caution">
    <text evidence="18">The sequence shown here is derived from an EMBL/GenBank/DDBJ whole genome shotgun (WGS) entry which is preliminary data.</text>
</comment>
<keyword evidence="9 14" id="KW-0456">Lyase</keyword>
<comment type="subcellular location">
    <subcellularLocation>
        <location evidence="1">Cytoplasm</location>
    </subcellularLocation>
</comment>
<dbReference type="PANTHER" id="PTHR21091">
    <property type="entry name" value="METHYLTETRAHYDROFOLATE:HOMOCYSTEINE METHYLTRANSFERASE RELATED"/>
    <property type="match status" value="1"/>
</dbReference>
<reference evidence="18" key="2">
    <citation type="submission" date="2021-01" db="EMBL/GenBank/DDBJ databases">
        <authorList>
            <person name="Schikora-Tamarit M.A."/>
        </authorList>
    </citation>
    <scope>NUCLEOTIDE SEQUENCE</scope>
    <source>
        <strain evidence="18">NCAIM Y.01608</strain>
    </source>
</reference>
<evidence type="ECO:0000256" key="11">
    <source>
        <dbReference type="ARBA" id="ARBA00048033"/>
    </source>
</evidence>
<dbReference type="Gene3D" id="3.20.20.210">
    <property type="match status" value="1"/>
</dbReference>
<keyword evidence="19" id="KW-1185">Reference proteome</keyword>
<evidence type="ECO:0000256" key="8">
    <source>
        <dbReference type="ARBA" id="ARBA00023133"/>
    </source>
</evidence>
<evidence type="ECO:0000256" key="2">
    <source>
        <dbReference type="ARBA" id="ARBA00004804"/>
    </source>
</evidence>
<dbReference type="PROSITE" id="PS00907">
    <property type="entry name" value="UROD_2"/>
    <property type="match status" value="1"/>
</dbReference>
<dbReference type="CDD" id="cd00717">
    <property type="entry name" value="URO-D"/>
    <property type="match status" value="1"/>
</dbReference>
<dbReference type="EC" id="4.1.1.37" evidence="4 14"/>
<dbReference type="HAMAP" id="MF_00218">
    <property type="entry name" value="URO_D"/>
    <property type="match status" value="1"/>
</dbReference>
<proteinExistence type="inferred from homology"/>
<keyword evidence="6" id="KW-0963">Cytoplasm</keyword>
<keyword evidence="7 14" id="KW-0210">Decarboxylase</keyword>
<dbReference type="GO" id="GO:0005829">
    <property type="term" value="C:cytosol"/>
    <property type="evidence" value="ECO:0007669"/>
    <property type="project" value="TreeGrafter"/>
</dbReference>
<keyword evidence="8" id="KW-0350">Heme biosynthesis</keyword>
<evidence type="ECO:0000313" key="18">
    <source>
        <dbReference type="EMBL" id="KAH3664910.1"/>
    </source>
</evidence>
<dbReference type="SUPFAM" id="SSF51726">
    <property type="entry name" value="UROD/MetE-like"/>
    <property type="match status" value="1"/>
</dbReference>
<dbReference type="GO" id="GO:0004853">
    <property type="term" value="F:uroporphyrinogen decarboxylase activity"/>
    <property type="evidence" value="ECO:0007669"/>
    <property type="project" value="UniProtKB-EC"/>
</dbReference>
<comment type="catalytic activity">
    <reaction evidence="12">
        <text>uroporphyrinogen I + 4 H(+) = coproporphyrinogen I + 4 CO2</text>
        <dbReference type="Rhea" id="RHEA:31239"/>
        <dbReference type="ChEBI" id="CHEBI:15378"/>
        <dbReference type="ChEBI" id="CHEBI:16526"/>
        <dbReference type="ChEBI" id="CHEBI:62626"/>
        <dbReference type="ChEBI" id="CHEBI:62631"/>
    </reaction>
</comment>
<dbReference type="PANTHER" id="PTHR21091:SF169">
    <property type="entry name" value="UROPORPHYRINOGEN DECARBOXYLASE"/>
    <property type="match status" value="1"/>
</dbReference>
<organism evidence="18 19">
    <name type="scientific">Ogataea polymorpha</name>
    <dbReference type="NCBI Taxonomy" id="460523"/>
    <lineage>
        <taxon>Eukaryota</taxon>
        <taxon>Fungi</taxon>
        <taxon>Dikarya</taxon>
        <taxon>Ascomycota</taxon>
        <taxon>Saccharomycotina</taxon>
        <taxon>Pichiomycetes</taxon>
        <taxon>Pichiales</taxon>
        <taxon>Pichiaceae</taxon>
        <taxon>Ogataea</taxon>
    </lineage>
</organism>
<comment type="similarity">
    <text evidence="3 15">Belongs to the uroporphyrinogen decarboxylase family.</text>
</comment>
<evidence type="ECO:0000256" key="10">
    <source>
        <dbReference type="ARBA" id="ARBA00023244"/>
    </source>
</evidence>
<evidence type="ECO:0000256" key="15">
    <source>
        <dbReference type="RuleBase" id="RU004169"/>
    </source>
</evidence>
<dbReference type="NCBIfam" id="TIGR01464">
    <property type="entry name" value="hemE"/>
    <property type="match status" value="1"/>
</dbReference>
<dbReference type="PROSITE" id="PS00906">
    <property type="entry name" value="UROD_1"/>
    <property type="match status" value="1"/>
</dbReference>
<dbReference type="Proteomes" id="UP000788993">
    <property type="component" value="Unassembled WGS sequence"/>
</dbReference>
<dbReference type="EMBL" id="JAEUBD010001178">
    <property type="protein sequence ID" value="KAH3664910.1"/>
    <property type="molecule type" value="Genomic_DNA"/>
</dbReference>
<evidence type="ECO:0000256" key="12">
    <source>
        <dbReference type="ARBA" id="ARBA00052550"/>
    </source>
</evidence>
<evidence type="ECO:0000256" key="7">
    <source>
        <dbReference type="ARBA" id="ARBA00022793"/>
    </source>
</evidence>